<evidence type="ECO:0000256" key="4">
    <source>
        <dbReference type="ARBA" id="ARBA00022723"/>
    </source>
</evidence>
<dbReference type="InterPro" id="IPR000813">
    <property type="entry name" value="7Fe_ferredoxin"/>
</dbReference>
<feature type="domain" description="4Fe-4S ferredoxin-type" evidence="8">
    <location>
        <begin position="7"/>
        <end position="35"/>
    </location>
</feature>
<organism evidence="9 10">
    <name type="scientific">Malaciobacter marinus</name>
    <dbReference type="NCBI Taxonomy" id="505249"/>
    <lineage>
        <taxon>Bacteria</taxon>
        <taxon>Pseudomonadati</taxon>
        <taxon>Campylobacterota</taxon>
        <taxon>Epsilonproteobacteria</taxon>
        <taxon>Campylobacterales</taxon>
        <taxon>Arcobacteraceae</taxon>
        <taxon>Malaciobacter</taxon>
    </lineage>
</organism>
<keyword evidence="7" id="KW-0411">Iron-sulfur</keyword>
<reference evidence="9 10" key="1">
    <citation type="submission" date="2018-02" db="EMBL/GenBank/DDBJ databases">
        <title>Subsurface microbial communities from deep shales in Ohio and West Virginia, USA.</title>
        <authorList>
            <person name="Wrighton K."/>
        </authorList>
    </citation>
    <scope>NUCLEOTIDE SEQUENCE [LARGE SCALE GENOMIC DNA]</scope>
    <source>
        <strain evidence="9 10">MARC-MIP3H16</strain>
    </source>
</reference>
<accession>A0AB36ZTL1</accession>
<dbReference type="InterPro" id="IPR050954">
    <property type="entry name" value="ET_IronSulfur_Cluster-Binding"/>
</dbReference>
<dbReference type="Pfam" id="PF13247">
    <property type="entry name" value="Fer4_11"/>
    <property type="match status" value="1"/>
</dbReference>
<keyword evidence="3" id="KW-0004">4Fe-4S</keyword>
<keyword evidence="2" id="KW-0813">Transport</keyword>
<keyword evidence="4" id="KW-0479">Metal-binding</keyword>
<evidence type="ECO:0000256" key="2">
    <source>
        <dbReference type="ARBA" id="ARBA00022448"/>
    </source>
</evidence>
<dbReference type="PROSITE" id="PS51379">
    <property type="entry name" value="4FE4S_FER_2"/>
    <property type="match status" value="3"/>
</dbReference>
<dbReference type="PANTHER" id="PTHR43177:SF3">
    <property type="entry name" value="PROTEIN NRFC HOMOLOG"/>
    <property type="match status" value="1"/>
</dbReference>
<dbReference type="PROSITE" id="PS00198">
    <property type="entry name" value="4FE4S_FER_1"/>
    <property type="match status" value="1"/>
</dbReference>
<dbReference type="Proteomes" id="UP000239861">
    <property type="component" value="Unassembled WGS sequence"/>
</dbReference>
<dbReference type="GO" id="GO:0046872">
    <property type="term" value="F:metal ion binding"/>
    <property type="evidence" value="ECO:0007669"/>
    <property type="project" value="UniProtKB-KW"/>
</dbReference>
<gene>
    <name evidence="9" type="ORF">B0F89_1662</name>
</gene>
<dbReference type="CDD" id="cd16371">
    <property type="entry name" value="DMSOR_beta_like"/>
    <property type="match status" value="1"/>
</dbReference>
<name>A0AB36ZTL1_9BACT</name>
<dbReference type="RefSeq" id="WP_079577817.1">
    <property type="nucleotide sequence ID" value="NZ_FUYO01000009.1"/>
</dbReference>
<dbReference type="AlphaFoldDB" id="A0AB36ZTL1"/>
<dbReference type="GO" id="GO:0051539">
    <property type="term" value="F:4 iron, 4 sulfur cluster binding"/>
    <property type="evidence" value="ECO:0007669"/>
    <property type="project" value="UniProtKB-KW"/>
</dbReference>
<comment type="caution">
    <text evidence="9">The sequence shown here is derived from an EMBL/GenBank/DDBJ whole genome shotgun (WGS) entry which is preliminary data.</text>
</comment>
<evidence type="ECO:0000256" key="7">
    <source>
        <dbReference type="ARBA" id="ARBA00023014"/>
    </source>
</evidence>
<evidence type="ECO:0000313" key="9">
    <source>
        <dbReference type="EMBL" id="PPK56793.1"/>
    </source>
</evidence>
<keyword evidence="6" id="KW-0408">Iron</keyword>
<dbReference type="PRINTS" id="PR00354">
    <property type="entry name" value="7FE8SFRDOXIN"/>
</dbReference>
<protein>
    <submittedName>
        <fullName evidence="9">Formate dehydrogenase iron-sulfur subunit</fullName>
    </submittedName>
</protein>
<dbReference type="Gene3D" id="3.30.70.20">
    <property type="match status" value="2"/>
</dbReference>
<evidence type="ECO:0000259" key="8">
    <source>
        <dbReference type="PROSITE" id="PS51379"/>
    </source>
</evidence>
<comment type="cofactor">
    <cofactor evidence="1">
        <name>[4Fe-4S] cluster</name>
        <dbReference type="ChEBI" id="CHEBI:49883"/>
    </cofactor>
</comment>
<evidence type="ECO:0000256" key="3">
    <source>
        <dbReference type="ARBA" id="ARBA00022485"/>
    </source>
</evidence>
<evidence type="ECO:0000313" key="10">
    <source>
        <dbReference type="Proteomes" id="UP000239861"/>
    </source>
</evidence>
<evidence type="ECO:0000256" key="5">
    <source>
        <dbReference type="ARBA" id="ARBA00022982"/>
    </source>
</evidence>
<evidence type="ECO:0000256" key="1">
    <source>
        <dbReference type="ARBA" id="ARBA00001966"/>
    </source>
</evidence>
<proteinExistence type="predicted"/>
<sequence length="201" mass="21943">MSEMSRLKFYCDEGRCIECDGCSIACAEAHELPAGINRRKVITLNEGKEGLEYSLSIACMHCNDAPCEQVCPVDCFYIREDGIVLHDKETCIGCAYCLYACPFGAPQFPREGAFGAKGAMDKCTMCAGGPLETNSEKERHIYGQNRISEGRVPVCAAMCSTKALLVGDAQEVSAIYRERVLARGHGVQTSPMTWSRAYGAK</sequence>
<dbReference type="EMBL" id="PTIW01000066">
    <property type="protein sequence ID" value="PPK56793.1"/>
    <property type="molecule type" value="Genomic_DNA"/>
</dbReference>
<feature type="domain" description="4Fe-4S ferredoxin-type" evidence="8">
    <location>
        <begin position="82"/>
        <end position="111"/>
    </location>
</feature>
<keyword evidence="5" id="KW-0249">Electron transport</keyword>
<dbReference type="GO" id="GO:0009055">
    <property type="term" value="F:electron transfer activity"/>
    <property type="evidence" value="ECO:0007669"/>
    <property type="project" value="InterPro"/>
</dbReference>
<dbReference type="InterPro" id="IPR017900">
    <property type="entry name" value="4Fe4S_Fe_S_CS"/>
</dbReference>
<feature type="domain" description="4Fe-4S ferredoxin-type" evidence="8">
    <location>
        <begin position="49"/>
        <end position="81"/>
    </location>
</feature>
<evidence type="ECO:0000256" key="6">
    <source>
        <dbReference type="ARBA" id="ARBA00023004"/>
    </source>
</evidence>
<dbReference type="NCBIfam" id="NF038355">
    <property type="entry name" value="FDH3_beta"/>
    <property type="match status" value="1"/>
</dbReference>
<dbReference type="InterPro" id="IPR017896">
    <property type="entry name" value="4Fe4S_Fe-S-bd"/>
</dbReference>
<dbReference type="SUPFAM" id="SSF54862">
    <property type="entry name" value="4Fe-4S ferredoxins"/>
    <property type="match status" value="1"/>
</dbReference>
<dbReference type="PANTHER" id="PTHR43177">
    <property type="entry name" value="PROTEIN NRFC"/>
    <property type="match status" value="1"/>
</dbReference>